<feature type="transmembrane region" description="Helical" evidence="7">
    <location>
        <begin position="139"/>
        <end position="157"/>
    </location>
</feature>
<evidence type="ECO:0000256" key="7">
    <source>
        <dbReference type="RuleBase" id="RU363032"/>
    </source>
</evidence>
<dbReference type="InterPro" id="IPR035906">
    <property type="entry name" value="MetI-like_sf"/>
</dbReference>
<feature type="transmembrane region" description="Helical" evidence="7">
    <location>
        <begin position="72"/>
        <end position="95"/>
    </location>
</feature>
<dbReference type="GO" id="GO:0005886">
    <property type="term" value="C:plasma membrane"/>
    <property type="evidence" value="ECO:0007669"/>
    <property type="project" value="UniProtKB-SubCell"/>
</dbReference>
<reference evidence="9" key="1">
    <citation type="journal article" date="2021" name="PeerJ">
        <title>Extensive microbial diversity within the chicken gut microbiome revealed by metagenomics and culture.</title>
        <authorList>
            <person name="Gilroy R."/>
            <person name="Ravi A."/>
            <person name="Getino M."/>
            <person name="Pursley I."/>
            <person name="Horton D.L."/>
            <person name="Alikhan N.F."/>
            <person name="Baker D."/>
            <person name="Gharbi K."/>
            <person name="Hall N."/>
            <person name="Watson M."/>
            <person name="Adriaenssens E.M."/>
            <person name="Foster-Nyarko E."/>
            <person name="Jarju S."/>
            <person name="Secka A."/>
            <person name="Antonio M."/>
            <person name="Oren A."/>
            <person name="Chaudhuri R.R."/>
            <person name="La Ragione R."/>
            <person name="Hildebrand F."/>
            <person name="Pallen M.J."/>
        </authorList>
    </citation>
    <scope>NUCLEOTIDE SEQUENCE</scope>
    <source>
        <strain evidence="9">ChiBcec15-3976</strain>
    </source>
</reference>
<evidence type="ECO:0000259" key="8">
    <source>
        <dbReference type="PROSITE" id="PS50928"/>
    </source>
</evidence>
<evidence type="ECO:0000256" key="6">
    <source>
        <dbReference type="ARBA" id="ARBA00023136"/>
    </source>
</evidence>
<accession>A0A9D2RCY4</accession>
<keyword evidence="3" id="KW-1003">Cell membrane</keyword>
<dbReference type="PANTHER" id="PTHR43744">
    <property type="entry name" value="ABC TRANSPORTER PERMEASE PROTEIN MG189-RELATED-RELATED"/>
    <property type="match status" value="1"/>
</dbReference>
<dbReference type="Proteomes" id="UP000823909">
    <property type="component" value="Unassembled WGS sequence"/>
</dbReference>
<evidence type="ECO:0000256" key="5">
    <source>
        <dbReference type="ARBA" id="ARBA00022989"/>
    </source>
</evidence>
<protein>
    <submittedName>
        <fullName evidence="9">Carbohydrate ABC transporter permease</fullName>
    </submittedName>
</protein>
<dbReference type="PROSITE" id="PS51257">
    <property type="entry name" value="PROKAR_LIPOPROTEIN"/>
    <property type="match status" value="1"/>
</dbReference>
<dbReference type="AlphaFoldDB" id="A0A9D2RCY4"/>
<keyword evidence="4 7" id="KW-0812">Transmembrane</keyword>
<dbReference type="SUPFAM" id="SSF161098">
    <property type="entry name" value="MetI-like"/>
    <property type="match status" value="1"/>
</dbReference>
<reference evidence="9" key="2">
    <citation type="submission" date="2021-04" db="EMBL/GenBank/DDBJ databases">
        <authorList>
            <person name="Gilroy R."/>
        </authorList>
    </citation>
    <scope>NUCLEOTIDE SEQUENCE</scope>
    <source>
        <strain evidence="9">ChiBcec15-3976</strain>
    </source>
</reference>
<comment type="caution">
    <text evidence="9">The sequence shown here is derived from an EMBL/GenBank/DDBJ whole genome shotgun (WGS) entry which is preliminary data.</text>
</comment>
<dbReference type="InterPro" id="IPR000515">
    <property type="entry name" value="MetI-like"/>
</dbReference>
<feature type="domain" description="ABC transmembrane type-1" evidence="8">
    <location>
        <begin position="72"/>
        <end position="278"/>
    </location>
</feature>
<dbReference type="Pfam" id="PF00528">
    <property type="entry name" value="BPD_transp_1"/>
    <property type="match status" value="1"/>
</dbReference>
<dbReference type="EMBL" id="DWUU01000041">
    <property type="protein sequence ID" value="HJD42718.1"/>
    <property type="molecule type" value="Genomic_DNA"/>
</dbReference>
<evidence type="ECO:0000256" key="1">
    <source>
        <dbReference type="ARBA" id="ARBA00004651"/>
    </source>
</evidence>
<keyword evidence="5 7" id="KW-1133">Transmembrane helix</keyword>
<feature type="transmembrane region" description="Helical" evidence="7">
    <location>
        <begin position="107"/>
        <end position="127"/>
    </location>
</feature>
<feature type="transmembrane region" description="Helical" evidence="7">
    <location>
        <begin position="187"/>
        <end position="208"/>
    </location>
</feature>
<comment type="subcellular location">
    <subcellularLocation>
        <location evidence="1 7">Cell membrane</location>
        <topology evidence="1 7">Multi-pass membrane protein</topology>
    </subcellularLocation>
</comment>
<sequence length="293" mass="33015">MIYHNKVFRFAMGFIMFLLIMACILPFVLLLASSFTSESSLALNGYSFWPKEFSTAAYDYIWGIKENVLRAYLMSFIITGVGTFISIIMTMLFAYPLSRPDLPGRRALSFFIFFTMLFNGGFVPTYLIYSQVFHITDTIWALIVPYLLMNAFFVIMVRTYITSNVPNEVIEASTIDGAGQFTTLIRVVVPMSKPIIGTVALMTAIAYWNNWTNGVYFIQTRRDLYGIQNYLNSVITNVSFLQSQSTPGLDIRDLPSISIRMALAVIALIPILCAYPFFQKSFAKGITVGSVKG</sequence>
<dbReference type="PROSITE" id="PS50928">
    <property type="entry name" value="ABC_TM1"/>
    <property type="match status" value="1"/>
</dbReference>
<evidence type="ECO:0000313" key="9">
    <source>
        <dbReference type="EMBL" id="HJD42718.1"/>
    </source>
</evidence>
<feature type="transmembrane region" description="Helical" evidence="7">
    <location>
        <begin position="7"/>
        <end position="32"/>
    </location>
</feature>
<proteinExistence type="inferred from homology"/>
<evidence type="ECO:0000256" key="2">
    <source>
        <dbReference type="ARBA" id="ARBA00022448"/>
    </source>
</evidence>
<evidence type="ECO:0000256" key="4">
    <source>
        <dbReference type="ARBA" id="ARBA00022692"/>
    </source>
</evidence>
<evidence type="ECO:0000313" key="10">
    <source>
        <dbReference type="Proteomes" id="UP000823909"/>
    </source>
</evidence>
<keyword evidence="6 7" id="KW-0472">Membrane</keyword>
<dbReference type="PANTHER" id="PTHR43744:SF9">
    <property type="entry name" value="POLYGALACTURONAN_RHAMNOGALACTURONAN TRANSPORT SYSTEM PERMEASE PROTEIN YTCP"/>
    <property type="match status" value="1"/>
</dbReference>
<evidence type="ECO:0000256" key="3">
    <source>
        <dbReference type="ARBA" id="ARBA00022475"/>
    </source>
</evidence>
<dbReference type="CDD" id="cd06261">
    <property type="entry name" value="TM_PBP2"/>
    <property type="match status" value="1"/>
</dbReference>
<name>A0A9D2RCY4_9FIRM</name>
<comment type="similarity">
    <text evidence="7">Belongs to the binding-protein-dependent transport system permease family.</text>
</comment>
<organism evidence="9 10">
    <name type="scientific">Candidatus Mediterraneibacter quadrami</name>
    <dbReference type="NCBI Taxonomy" id="2838684"/>
    <lineage>
        <taxon>Bacteria</taxon>
        <taxon>Bacillati</taxon>
        <taxon>Bacillota</taxon>
        <taxon>Clostridia</taxon>
        <taxon>Lachnospirales</taxon>
        <taxon>Lachnospiraceae</taxon>
        <taxon>Mediterraneibacter</taxon>
    </lineage>
</organism>
<keyword evidence="2 7" id="KW-0813">Transport</keyword>
<feature type="transmembrane region" description="Helical" evidence="7">
    <location>
        <begin position="257"/>
        <end position="278"/>
    </location>
</feature>
<dbReference type="Gene3D" id="1.10.3720.10">
    <property type="entry name" value="MetI-like"/>
    <property type="match status" value="1"/>
</dbReference>
<dbReference type="GO" id="GO:0055085">
    <property type="term" value="P:transmembrane transport"/>
    <property type="evidence" value="ECO:0007669"/>
    <property type="project" value="InterPro"/>
</dbReference>
<gene>
    <name evidence="9" type="ORF">H9910_06880</name>
</gene>